<evidence type="ECO:0000313" key="2">
    <source>
        <dbReference type="Proteomes" id="UP001151760"/>
    </source>
</evidence>
<proteinExistence type="predicted"/>
<gene>
    <name evidence="1" type="ORF">Tco_1030472</name>
</gene>
<dbReference type="Proteomes" id="UP001151760">
    <property type="component" value="Unassembled WGS sequence"/>
</dbReference>
<reference evidence="1" key="2">
    <citation type="submission" date="2022-01" db="EMBL/GenBank/DDBJ databases">
        <authorList>
            <person name="Yamashiro T."/>
            <person name="Shiraishi A."/>
            <person name="Satake H."/>
            <person name="Nakayama K."/>
        </authorList>
    </citation>
    <scope>NUCLEOTIDE SEQUENCE</scope>
</reference>
<dbReference type="EMBL" id="BQNB010018146">
    <property type="protein sequence ID" value="GJT71186.1"/>
    <property type="molecule type" value="Genomic_DNA"/>
</dbReference>
<sequence length="322" mass="37706">MYSLQWLLANTFRKLFKTTSLDFSNSSEFDLFSDPENQSEEEVTKAMGNMTMEEYMTITRINNESGNEKGRIELKGQFLIELRDNAFSGTNGEDAVEHIENFLEIVDSLNIPNVSNNQLRVRVFTFSLTGAASKWWEDESIGSIVKWDPTNIEFKNWLASKFRNHITIDQSTKNARWDYWRRVDDKEMITDNELSNPRDNDSIEENEIDQIFRIDTDIFRFETPLCQAFKEINYLSQVDVDVGTKDLPGFKTYEDTRTIESMSGMMKYHGDLPGFIREGNLIRYEDYEWYDTINSELKEEALINKRILEESMNAMEESSDDK</sequence>
<protein>
    <recommendedName>
        <fullName evidence="3">Retrotransposon gag domain-containing protein</fullName>
    </recommendedName>
</protein>
<keyword evidence="2" id="KW-1185">Reference proteome</keyword>
<evidence type="ECO:0000313" key="1">
    <source>
        <dbReference type="EMBL" id="GJT71186.1"/>
    </source>
</evidence>
<evidence type="ECO:0008006" key="3">
    <source>
        <dbReference type="Google" id="ProtNLM"/>
    </source>
</evidence>
<reference evidence="1" key="1">
    <citation type="journal article" date="2022" name="Int. J. Mol. Sci.">
        <title>Draft Genome of Tanacetum Coccineum: Genomic Comparison of Closely Related Tanacetum-Family Plants.</title>
        <authorList>
            <person name="Yamashiro T."/>
            <person name="Shiraishi A."/>
            <person name="Nakayama K."/>
            <person name="Satake H."/>
        </authorList>
    </citation>
    <scope>NUCLEOTIDE SEQUENCE</scope>
</reference>
<name>A0ABQ5G6W4_9ASTR</name>
<comment type="caution">
    <text evidence="1">The sequence shown here is derived from an EMBL/GenBank/DDBJ whole genome shotgun (WGS) entry which is preliminary data.</text>
</comment>
<organism evidence="1 2">
    <name type="scientific">Tanacetum coccineum</name>
    <dbReference type="NCBI Taxonomy" id="301880"/>
    <lineage>
        <taxon>Eukaryota</taxon>
        <taxon>Viridiplantae</taxon>
        <taxon>Streptophyta</taxon>
        <taxon>Embryophyta</taxon>
        <taxon>Tracheophyta</taxon>
        <taxon>Spermatophyta</taxon>
        <taxon>Magnoliopsida</taxon>
        <taxon>eudicotyledons</taxon>
        <taxon>Gunneridae</taxon>
        <taxon>Pentapetalae</taxon>
        <taxon>asterids</taxon>
        <taxon>campanulids</taxon>
        <taxon>Asterales</taxon>
        <taxon>Asteraceae</taxon>
        <taxon>Asteroideae</taxon>
        <taxon>Anthemideae</taxon>
        <taxon>Anthemidinae</taxon>
        <taxon>Tanacetum</taxon>
    </lineage>
</organism>
<accession>A0ABQ5G6W4</accession>